<dbReference type="AlphaFoldDB" id="A0A3M2UQS0"/>
<proteinExistence type="predicted"/>
<name>A0A3M2UQS0_PSEYM</name>
<feature type="non-terminal residue" evidence="1">
    <location>
        <position position="36"/>
    </location>
</feature>
<evidence type="ECO:0000313" key="2">
    <source>
        <dbReference type="Proteomes" id="UP000282378"/>
    </source>
</evidence>
<comment type="caution">
    <text evidence="1">The sequence shown here is derived from an EMBL/GenBank/DDBJ whole genome shotgun (WGS) entry which is preliminary data.</text>
</comment>
<sequence>MQFELSNGQRRVGLIDGDQVREVQGVESVRELALAA</sequence>
<evidence type="ECO:0000313" key="1">
    <source>
        <dbReference type="EMBL" id="RML28838.1"/>
    </source>
</evidence>
<reference evidence="1 2" key="1">
    <citation type="submission" date="2018-08" db="EMBL/GenBank/DDBJ databases">
        <title>Recombination of ecologically and evolutionarily significant loci maintains genetic cohesion in the Pseudomonas syringae species complex.</title>
        <authorList>
            <person name="Dillon M."/>
            <person name="Thakur S."/>
            <person name="Almeida R.N.D."/>
            <person name="Weir B.S."/>
            <person name="Guttman D.S."/>
        </authorList>
    </citation>
    <scope>NUCLEOTIDE SEQUENCE [LARGE SCALE GENOMIC DNA]</scope>
    <source>
        <strain evidence="1 2">88_10</strain>
    </source>
</reference>
<gene>
    <name evidence="1" type="ORF">APX70_04778</name>
</gene>
<dbReference type="Proteomes" id="UP000282378">
    <property type="component" value="Unassembled WGS sequence"/>
</dbReference>
<accession>A0A3M2UQS0</accession>
<protein>
    <submittedName>
        <fullName evidence="1">Uncharacterized protein</fullName>
    </submittedName>
</protein>
<dbReference type="EMBL" id="RBNL01004614">
    <property type="protein sequence ID" value="RML28838.1"/>
    <property type="molecule type" value="Genomic_DNA"/>
</dbReference>
<organism evidence="1 2">
    <name type="scientific">Pseudomonas syringae pv. maculicola</name>
    <dbReference type="NCBI Taxonomy" id="59511"/>
    <lineage>
        <taxon>Bacteria</taxon>
        <taxon>Pseudomonadati</taxon>
        <taxon>Pseudomonadota</taxon>
        <taxon>Gammaproteobacteria</taxon>
        <taxon>Pseudomonadales</taxon>
        <taxon>Pseudomonadaceae</taxon>
        <taxon>Pseudomonas</taxon>
    </lineage>
</organism>